<feature type="repeat" description="PPR" evidence="1">
    <location>
        <begin position="458"/>
        <end position="492"/>
    </location>
</feature>
<gene>
    <name evidence="3" type="ORF">ZHD862_LOCUS35237</name>
</gene>
<dbReference type="PANTHER" id="PTHR24015">
    <property type="entry name" value="OS07G0578800 PROTEIN-RELATED"/>
    <property type="match status" value="1"/>
</dbReference>
<keyword evidence="2" id="KW-0472">Membrane</keyword>
<reference evidence="3" key="1">
    <citation type="submission" date="2021-02" db="EMBL/GenBank/DDBJ databases">
        <authorList>
            <person name="Nowell W R."/>
        </authorList>
    </citation>
    <scope>NUCLEOTIDE SEQUENCE</scope>
</reference>
<feature type="transmembrane region" description="Helical" evidence="2">
    <location>
        <begin position="623"/>
        <end position="644"/>
    </location>
</feature>
<accession>A0A815PK00</accession>
<evidence type="ECO:0000313" key="4">
    <source>
        <dbReference type="Proteomes" id="UP000663864"/>
    </source>
</evidence>
<dbReference type="EMBL" id="CAJNOT010004936">
    <property type="protein sequence ID" value="CAF1450294.1"/>
    <property type="molecule type" value="Genomic_DNA"/>
</dbReference>
<dbReference type="InterPro" id="IPR011990">
    <property type="entry name" value="TPR-like_helical_dom_sf"/>
</dbReference>
<dbReference type="InterPro" id="IPR002885">
    <property type="entry name" value="PPR_rpt"/>
</dbReference>
<feature type="repeat" description="PPR" evidence="1">
    <location>
        <begin position="259"/>
        <end position="289"/>
    </location>
</feature>
<organism evidence="3 4">
    <name type="scientific">Rotaria sordida</name>
    <dbReference type="NCBI Taxonomy" id="392033"/>
    <lineage>
        <taxon>Eukaryota</taxon>
        <taxon>Metazoa</taxon>
        <taxon>Spiralia</taxon>
        <taxon>Gnathifera</taxon>
        <taxon>Rotifera</taxon>
        <taxon>Eurotatoria</taxon>
        <taxon>Bdelloidea</taxon>
        <taxon>Philodinida</taxon>
        <taxon>Philodinidae</taxon>
        <taxon>Rotaria</taxon>
    </lineage>
</organism>
<dbReference type="Gene3D" id="1.25.40.10">
    <property type="entry name" value="Tetratricopeptide repeat domain"/>
    <property type="match status" value="4"/>
</dbReference>
<dbReference type="Pfam" id="PF01535">
    <property type="entry name" value="PPR"/>
    <property type="match status" value="2"/>
</dbReference>
<dbReference type="Proteomes" id="UP000663864">
    <property type="component" value="Unassembled WGS sequence"/>
</dbReference>
<dbReference type="Pfam" id="PF13041">
    <property type="entry name" value="PPR_2"/>
    <property type="match status" value="2"/>
</dbReference>
<dbReference type="NCBIfam" id="TIGR00756">
    <property type="entry name" value="PPR"/>
    <property type="match status" value="2"/>
</dbReference>
<proteinExistence type="predicted"/>
<evidence type="ECO:0000313" key="3">
    <source>
        <dbReference type="EMBL" id="CAF1450294.1"/>
    </source>
</evidence>
<evidence type="ECO:0000256" key="2">
    <source>
        <dbReference type="SAM" id="Phobius"/>
    </source>
</evidence>
<evidence type="ECO:0008006" key="5">
    <source>
        <dbReference type="Google" id="ProtNLM"/>
    </source>
</evidence>
<keyword evidence="2" id="KW-1133">Transmembrane helix</keyword>
<evidence type="ECO:0000256" key="1">
    <source>
        <dbReference type="PROSITE-ProRule" id="PRU00708"/>
    </source>
</evidence>
<dbReference type="PROSITE" id="PS51375">
    <property type="entry name" value="PPR"/>
    <property type="match status" value="2"/>
</dbReference>
<dbReference type="InterPro" id="IPR046960">
    <property type="entry name" value="PPR_At4g14850-like_plant"/>
</dbReference>
<comment type="caution">
    <text evidence="3">The sequence shown here is derived from an EMBL/GenBank/DDBJ whole genome shotgun (WGS) entry which is preliminary data.</text>
</comment>
<dbReference type="GO" id="GO:0003723">
    <property type="term" value="F:RNA binding"/>
    <property type="evidence" value="ECO:0007669"/>
    <property type="project" value="InterPro"/>
</dbReference>
<sequence length="645" mass="74504">MLLIKYNSYSMYRFRYFLSSYQNNNKKYSISSSVTLNSRMKKLIDSKQYKEALDLFDQQTEICNNFTIDMAIKACTILNDYKRGITIQQKLSSNSLNNPCIQTSLIRFYKALDLFDQQTEICNNFTIDMAIKACTILNDYKRGITIQQKLSSNSLNNPYIQTSLIHFYSLMSNNMPKKVLDLFNEMTIEPDNFTLTILFHVCGELANDQAMKIGKKLLHEMPNNYKNNNFVSNSAIHMLMKFGDVQGAERVFHSIKKKDIITYNVMIKGYIRNTMSEKALDLFEQIHLNLDSVTYTIVFDACAQLANDRAKRIGKKLLHEMSNDCRNDIVLTSATHMLMKFGETQNAERVFHSIKKKDIITYGAMMKGYIENEMSEKVLDLFEKIHLKLDTVTYTIVFNACSQLANDRAKKIGKKLFDEMPDNYRNDNVVLTSATHMLMKFGEAESAERVIKLIRNKDVITYGALMNGYNMNGEPWKCFEVWQEMKQRNIVLDEIIWNILIGACSKIGMIRQSQYIIHQVPLHIQNQKQIQNSIIHMWGKCGSIEKAQHVYKSVDDRDTLFFEVNGFGLNGMGSEAIKLYRQMPHSLRDDVTHICVLNACSHSGFLHEAQNIYNKISFKTEKIVTVMVCLSILFIILAMIILYCT</sequence>
<protein>
    <recommendedName>
        <fullName evidence="5">Pentatricopeptide repeat-containing protein</fullName>
    </recommendedName>
</protein>
<keyword evidence="2" id="KW-0812">Transmembrane</keyword>
<dbReference type="GO" id="GO:0009451">
    <property type="term" value="P:RNA modification"/>
    <property type="evidence" value="ECO:0007669"/>
    <property type="project" value="InterPro"/>
</dbReference>
<dbReference type="AlphaFoldDB" id="A0A815PK00"/>
<dbReference type="PANTHER" id="PTHR24015:SF2013">
    <property type="entry name" value="PENTATRICOPEPTIDE REPEAT-CONTAINING PROTEIN103"/>
    <property type="match status" value="1"/>
</dbReference>
<name>A0A815PK00_9BILA</name>